<evidence type="ECO:0000313" key="1">
    <source>
        <dbReference type="EMBL" id="RVT49473.1"/>
    </source>
</evidence>
<protein>
    <recommendedName>
        <fullName evidence="3">SGNH/GDSL hydrolase family protein</fullName>
    </recommendedName>
</protein>
<gene>
    <name evidence="1" type="ORF">ENE75_20605</name>
</gene>
<organism evidence="1 2">
    <name type="scientific">Rubrivivax albus</name>
    <dbReference type="NCBI Taxonomy" id="2499835"/>
    <lineage>
        <taxon>Bacteria</taxon>
        <taxon>Pseudomonadati</taxon>
        <taxon>Pseudomonadota</taxon>
        <taxon>Betaproteobacteria</taxon>
        <taxon>Burkholderiales</taxon>
        <taxon>Sphaerotilaceae</taxon>
        <taxon>Rubrivivax</taxon>
    </lineage>
</organism>
<dbReference type="RefSeq" id="WP_128200224.1">
    <property type="nucleotide sequence ID" value="NZ_SACT01000008.1"/>
</dbReference>
<name>A0A437JRK3_9BURK</name>
<reference evidence="1 2" key="1">
    <citation type="submission" date="2019-01" db="EMBL/GenBank/DDBJ databases">
        <authorList>
            <person name="Chen W.-M."/>
        </authorList>
    </citation>
    <scope>NUCLEOTIDE SEQUENCE [LARGE SCALE GENOMIC DNA]</scope>
    <source>
        <strain evidence="1 2">ICH-3</strain>
    </source>
</reference>
<dbReference type="OrthoDB" id="6174477at2"/>
<sequence length="248" mass="26675">MIRRLVIGNSHVAALKAAGAPDGLEIDWFAIPGGYGPALRVEGARVWPADPAAKPSMCLHRPADPFDGLDLSGYQQVLFSAAGPPAARAAFVRHPFVALSLAAWADPAADHGPAWVSQAVWRLALERALHPQHGVRALLDLAAVLGERLTVQPVPLPSARAVDLDGGWLRHRYGAEAGAAVAWAWSVQHQCLRERVARRSPSVRWLSLPDPDWLQTGFTPSALADPADAWHMNADYGATVMRQWLAAA</sequence>
<dbReference type="Proteomes" id="UP000288178">
    <property type="component" value="Unassembled WGS sequence"/>
</dbReference>
<evidence type="ECO:0000313" key="2">
    <source>
        <dbReference type="Proteomes" id="UP000288178"/>
    </source>
</evidence>
<keyword evidence="2" id="KW-1185">Reference proteome</keyword>
<accession>A0A437JRK3</accession>
<proteinExistence type="predicted"/>
<evidence type="ECO:0008006" key="3">
    <source>
        <dbReference type="Google" id="ProtNLM"/>
    </source>
</evidence>
<dbReference type="AlphaFoldDB" id="A0A437JRK3"/>
<dbReference type="EMBL" id="SACT01000008">
    <property type="protein sequence ID" value="RVT49473.1"/>
    <property type="molecule type" value="Genomic_DNA"/>
</dbReference>
<comment type="caution">
    <text evidence="1">The sequence shown here is derived from an EMBL/GenBank/DDBJ whole genome shotgun (WGS) entry which is preliminary data.</text>
</comment>